<name>M0MWY0_9EURY</name>
<sequence length="214" mass="22436">MTSDDSDPIGTIPKTGRERRNRLFSLSLSGAGLNHVLTNHTGMSQSTFEDDDLFDEAAADVRSDVEADLAAARDALPASDAIWMVEADNTLGVLNALGQALDTGDAAERLRDAKKWYAMGERADAFDDADDLADQIEELEAVLEDVETAHDHANELSSTVPELRGALDDASEAADADDADGTDDADGAGESGDADDADATDASSETDETGEAAE</sequence>
<evidence type="ECO:0000313" key="3">
    <source>
        <dbReference type="Proteomes" id="UP000011625"/>
    </source>
</evidence>
<feature type="compositionally biased region" description="Acidic residues" evidence="1">
    <location>
        <begin position="169"/>
        <end position="214"/>
    </location>
</feature>
<reference evidence="2 3" key="1">
    <citation type="journal article" date="2014" name="PLoS Genet.">
        <title>Phylogenetically driven sequencing of extremely halophilic archaea reveals strategies for static and dynamic osmo-response.</title>
        <authorList>
            <person name="Becker E.A."/>
            <person name="Seitzer P.M."/>
            <person name="Tritt A."/>
            <person name="Larsen D."/>
            <person name="Krusor M."/>
            <person name="Yao A.I."/>
            <person name="Wu D."/>
            <person name="Madern D."/>
            <person name="Eisen J.A."/>
            <person name="Darling A.E."/>
            <person name="Facciotti M.T."/>
        </authorList>
    </citation>
    <scope>NUCLEOTIDE SEQUENCE [LARGE SCALE GENOMIC DNA]</scope>
    <source>
        <strain evidence="2 3">DSM 8989</strain>
    </source>
</reference>
<evidence type="ECO:0000313" key="2">
    <source>
        <dbReference type="EMBL" id="EMA49339.1"/>
    </source>
</evidence>
<dbReference type="InterPro" id="IPR043808">
    <property type="entry name" value="DUF5790"/>
</dbReference>
<evidence type="ECO:0000256" key="1">
    <source>
        <dbReference type="SAM" id="MobiDB-lite"/>
    </source>
</evidence>
<proteinExistence type="predicted"/>
<dbReference type="Pfam" id="PF19103">
    <property type="entry name" value="DUF5790"/>
    <property type="match status" value="1"/>
</dbReference>
<dbReference type="PATRIC" id="fig|1227456.3.peg.3563"/>
<feature type="region of interest" description="Disordered" evidence="1">
    <location>
        <begin position="154"/>
        <end position="214"/>
    </location>
</feature>
<dbReference type="EMBL" id="AOME01000078">
    <property type="protein sequence ID" value="EMA49339.1"/>
    <property type="molecule type" value="Genomic_DNA"/>
</dbReference>
<dbReference type="Proteomes" id="UP000011625">
    <property type="component" value="Unassembled WGS sequence"/>
</dbReference>
<gene>
    <name evidence="2" type="ORF">C450_17517</name>
</gene>
<organism evidence="2 3">
    <name type="scientific">Halococcus salifodinae DSM 8989</name>
    <dbReference type="NCBI Taxonomy" id="1227456"/>
    <lineage>
        <taxon>Archaea</taxon>
        <taxon>Methanobacteriati</taxon>
        <taxon>Methanobacteriota</taxon>
        <taxon>Stenosarchaea group</taxon>
        <taxon>Halobacteria</taxon>
        <taxon>Halobacteriales</taxon>
        <taxon>Halococcaceae</taxon>
        <taxon>Halococcus</taxon>
    </lineage>
</organism>
<protein>
    <submittedName>
        <fullName evidence="2">Uncharacterized protein</fullName>
    </submittedName>
</protein>
<dbReference type="AlphaFoldDB" id="M0MWY0"/>
<comment type="caution">
    <text evidence="2">The sequence shown here is derived from an EMBL/GenBank/DDBJ whole genome shotgun (WGS) entry which is preliminary data.</text>
</comment>
<accession>M0MWY0</accession>
<keyword evidence="3" id="KW-1185">Reference proteome</keyword>